<evidence type="ECO:0008006" key="3">
    <source>
        <dbReference type="Google" id="ProtNLM"/>
    </source>
</evidence>
<protein>
    <recommendedName>
        <fullName evidence="3">DUF2958 domain-containing protein</fullName>
    </recommendedName>
</protein>
<dbReference type="GeneID" id="82152559"/>
<dbReference type="RefSeq" id="WP_016278662.1">
    <property type="nucleotide sequence ID" value="NZ_CP039393.1"/>
</dbReference>
<sequence>MNRLLTPKFEEAIKDYPLYSQDGKERNAVCVAIFTIGNICWFVLEGGKEGDDTILYCIVVGLGEDEYGYVSLKELADVELDYRKQGFGIIRVIQMPYFTPCPIGQISDERLQDFLNRLYD</sequence>
<proteinExistence type="predicted"/>
<keyword evidence="2" id="KW-1185">Reference proteome</keyword>
<dbReference type="EMBL" id="CP039393">
    <property type="protein sequence ID" value="QCD35525.1"/>
    <property type="molecule type" value="Genomic_DNA"/>
</dbReference>
<evidence type="ECO:0000313" key="1">
    <source>
        <dbReference type="EMBL" id="QCD35525.1"/>
    </source>
</evidence>
<evidence type="ECO:0000313" key="2">
    <source>
        <dbReference type="Proteomes" id="UP000297031"/>
    </source>
</evidence>
<dbReference type="OrthoDB" id="1070337at2"/>
<dbReference type="Pfam" id="PF11171">
    <property type="entry name" value="DUF2958"/>
    <property type="match status" value="1"/>
</dbReference>
<reference evidence="1 2" key="1">
    <citation type="submission" date="2019-02" db="EMBL/GenBank/DDBJ databases">
        <title>Isolation and identification of novel species under the genus Muribaculum.</title>
        <authorList>
            <person name="Miyake S."/>
            <person name="Ding Y."/>
            <person name="Low A."/>
            <person name="Soh M."/>
            <person name="Seedorf H."/>
        </authorList>
    </citation>
    <scope>NUCLEOTIDE SEQUENCE [LARGE SCALE GENOMIC DNA]</scope>
    <source>
        <strain evidence="1 2">TLL-A4</strain>
    </source>
</reference>
<dbReference type="Proteomes" id="UP000297031">
    <property type="component" value="Chromosome"/>
</dbReference>
<accession>A0A4P7VNP5</accession>
<organism evidence="1 2">
    <name type="scientific">Muribaculum gordoncarteri</name>
    <dbReference type="NCBI Taxonomy" id="2530390"/>
    <lineage>
        <taxon>Bacteria</taxon>
        <taxon>Pseudomonadati</taxon>
        <taxon>Bacteroidota</taxon>
        <taxon>Bacteroidia</taxon>
        <taxon>Bacteroidales</taxon>
        <taxon>Muribaculaceae</taxon>
        <taxon>Muribaculum</taxon>
    </lineage>
</organism>
<gene>
    <name evidence="1" type="ORF">E7746_06260</name>
</gene>
<dbReference type="KEGG" id="mgod:E7746_06260"/>
<dbReference type="AlphaFoldDB" id="A0A4P7VNP5"/>
<name>A0A4P7VNP5_9BACT</name>
<dbReference type="InterPro" id="IPR021341">
    <property type="entry name" value="DUF2958"/>
</dbReference>